<proteinExistence type="inferred from homology"/>
<dbReference type="InterPro" id="IPR047215">
    <property type="entry name" value="Galactose_mutarotase-like"/>
</dbReference>
<dbReference type="InterPro" id="IPR014718">
    <property type="entry name" value="GH-type_carb-bd"/>
</dbReference>
<comment type="subunit">
    <text evidence="5">Monomer.</text>
</comment>
<evidence type="ECO:0000256" key="12">
    <source>
        <dbReference type="SAM" id="SignalP"/>
    </source>
</evidence>
<keyword evidence="14" id="KW-1185">Reference proteome</keyword>
<keyword evidence="10 11" id="KW-0119">Carbohydrate metabolism</keyword>
<dbReference type="Gene3D" id="2.70.98.10">
    <property type="match status" value="1"/>
</dbReference>
<comment type="pathway">
    <text evidence="3 11">Carbohydrate metabolism; hexose metabolism.</text>
</comment>
<evidence type="ECO:0000313" key="14">
    <source>
        <dbReference type="Proteomes" id="UP000002875"/>
    </source>
</evidence>
<evidence type="ECO:0000256" key="10">
    <source>
        <dbReference type="ARBA" id="ARBA00023277"/>
    </source>
</evidence>
<dbReference type="Pfam" id="PF01263">
    <property type="entry name" value="Aldose_epim"/>
    <property type="match status" value="1"/>
</dbReference>
<evidence type="ECO:0000256" key="6">
    <source>
        <dbReference type="ARBA" id="ARBA00013185"/>
    </source>
</evidence>
<comment type="cofactor">
    <cofactor evidence="2">
        <name>Ca(2+)</name>
        <dbReference type="ChEBI" id="CHEBI:29108"/>
    </cofactor>
</comment>
<comment type="catalytic activity">
    <reaction evidence="1 11">
        <text>alpha-D-glucose = beta-D-glucose</text>
        <dbReference type="Rhea" id="RHEA:10264"/>
        <dbReference type="ChEBI" id="CHEBI:15903"/>
        <dbReference type="ChEBI" id="CHEBI:17925"/>
        <dbReference type="EC" id="5.1.3.3"/>
    </reaction>
</comment>
<feature type="chain" id="PRO_5045627054" description="Aldose 1-epimerase" evidence="12">
    <location>
        <begin position="22"/>
        <end position="386"/>
    </location>
</feature>
<gene>
    <name evidence="13" type="ordered locus">Emtol_3890</name>
</gene>
<dbReference type="SUPFAM" id="SSF74650">
    <property type="entry name" value="Galactose mutarotase-like"/>
    <property type="match status" value="1"/>
</dbReference>
<accession>A0ABM5N6P9</accession>
<evidence type="ECO:0000256" key="7">
    <source>
        <dbReference type="ARBA" id="ARBA00014165"/>
    </source>
</evidence>
<dbReference type="InterPro" id="IPR008183">
    <property type="entry name" value="Aldose_1/G6P_1-epimerase"/>
</dbReference>
<evidence type="ECO:0000256" key="2">
    <source>
        <dbReference type="ARBA" id="ARBA00001913"/>
    </source>
</evidence>
<feature type="signal peptide" evidence="12">
    <location>
        <begin position="1"/>
        <end position="21"/>
    </location>
</feature>
<evidence type="ECO:0000313" key="13">
    <source>
        <dbReference type="EMBL" id="AFK05016.1"/>
    </source>
</evidence>
<dbReference type="PANTHER" id="PTHR10091:SF0">
    <property type="entry name" value="GALACTOSE MUTAROTASE"/>
    <property type="match status" value="1"/>
</dbReference>
<reference evidence="13 14" key="1">
    <citation type="submission" date="2011-07" db="EMBL/GenBank/DDBJ databases">
        <title>The complete genome of chromosome of Emticicia oligotrophica DSM 17448.</title>
        <authorList>
            <consortium name="US DOE Joint Genome Institute (JGI-PGF)"/>
            <person name="Lucas S."/>
            <person name="Han J."/>
            <person name="Lapidus A."/>
            <person name="Bruce D."/>
            <person name="Goodwin L."/>
            <person name="Pitluck S."/>
            <person name="Peters L."/>
            <person name="Kyrpides N."/>
            <person name="Mavromatis K."/>
            <person name="Ivanova N."/>
            <person name="Ovchinnikova G."/>
            <person name="Teshima H."/>
            <person name="Detter J.C."/>
            <person name="Tapia R."/>
            <person name="Han C."/>
            <person name="Land M."/>
            <person name="Hauser L."/>
            <person name="Markowitz V."/>
            <person name="Cheng J.-F."/>
            <person name="Hugenholtz P."/>
            <person name="Woyke T."/>
            <person name="Wu D."/>
            <person name="Tindall B."/>
            <person name="Pomrenke H."/>
            <person name="Brambilla E."/>
            <person name="Klenk H.-P."/>
            <person name="Eisen J.A."/>
        </authorList>
    </citation>
    <scope>NUCLEOTIDE SEQUENCE [LARGE SCALE GENOMIC DNA]</scope>
    <source>
        <strain evidence="13 14">DSM 17448</strain>
    </source>
</reference>
<comment type="similarity">
    <text evidence="4 11">Belongs to the aldose epimerase family.</text>
</comment>
<evidence type="ECO:0000256" key="8">
    <source>
        <dbReference type="ARBA" id="ARBA00022837"/>
    </source>
</evidence>
<dbReference type="InterPro" id="IPR018052">
    <property type="entry name" value="Ald1_epimerase_CS"/>
</dbReference>
<dbReference type="InterPro" id="IPR011013">
    <property type="entry name" value="Gal_mutarotase_sf_dom"/>
</dbReference>
<dbReference type="PROSITE" id="PS00545">
    <property type="entry name" value="ALDOSE_1_EPIMERASE"/>
    <property type="match status" value="1"/>
</dbReference>
<dbReference type="Proteomes" id="UP000002875">
    <property type="component" value="Chromosome"/>
</dbReference>
<organism evidence="13 14">
    <name type="scientific">Emticicia oligotrophica (strain DSM 17448 / CIP 109782 / MTCC 6937 / GPTSA100-15)</name>
    <dbReference type="NCBI Taxonomy" id="929562"/>
    <lineage>
        <taxon>Bacteria</taxon>
        <taxon>Pseudomonadati</taxon>
        <taxon>Bacteroidota</taxon>
        <taxon>Cytophagia</taxon>
        <taxon>Cytophagales</taxon>
        <taxon>Leadbetterellaceae</taxon>
        <taxon>Emticicia</taxon>
    </lineage>
</organism>
<dbReference type="CDD" id="cd09019">
    <property type="entry name" value="galactose_mutarotase_like"/>
    <property type="match status" value="1"/>
</dbReference>
<dbReference type="NCBIfam" id="NF008277">
    <property type="entry name" value="PRK11055.1"/>
    <property type="match status" value="1"/>
</dbReference>
<evidence type="ECO:0000256" key="4">
    <source>
        <dbReference type="ARBA" id="ARBA00006206"/>
    </source>
</evidence>
<evidence type="ECO:0000256" key="11">
    <source>
        <dbReference type="PIRNR" id="PIRNR005096"/>
    </source>
</evidence>
<dbReference type="InterPro" id="IPR015443">
    <property type="entry name" value="Aldose_1-epimerase"/>
</dbReference>
<dbReference type="RefSeq" id="WP_015030704.1">
    <property type="nucleotide sequence ID" value="NC_018748.1"/>
</dbReference>
<evidence type="ECO:0000256" key="9">
    <source>
        <dbReference type="ARBA" id="ARBA00023235"/>
    </source>
</evidence>
<evidence type="ECO:0000256" key="5">
    <source>
        <dbReference type="ARBA" id="ARBA00011245"/>
    </source>
</evidence>
<protein>
    <recommendedName>
        <fullName evidence="7 11">Aldose 1-epimerase</fullName>
        <ecNumber evidence="6 11">5.1.3.3</ecNumber>
    </recommendedName>
</protein>
<dbReference type="PANTHER" id="PTHR10091">
    <property type="entry name" value="ALDOSE-1-EPIMERASE"/>
    <property type="match status" value="1"/>
</dbReference>
<dbReference type="EC" id="5.1.3.3" evidence="6 11"/>
<keyword evidence="9 11" id="KW-0413">Isomerase</keyword>
<evidence type="ECO:0000256" key="1">
    <source>
        <dbReference type="ARBA" id="ARBA00001614"/>
    </source>
</evidence>
<dbReference type="PIRSF" id="PIRSF005096">
    <property type="entry name" value="GALM"/>
    <property type="match status" value="1"/>
</dbReference>
<keyword evidence="8" id="KW-0106">Calcium</keyword>
<evidence type="ECO:0000256" key="3">
    <source>
        <dbReference type="ARBA" id="ARBA00005028"/>
    </source>
</evidence>
<dbReference type="EMBL" id="CP002961">
    <property type="protein sequence ID" value="AFK05016.1"/>
    <property type="molecule type" value="Genomic_DNA"/>
</dbReference>
<name>A0ABM5N6P9_EMTOG</name>
<sequence length="386" mass="42688">MKLKALSLLLCSALLFQNCTSKKTETTQDSTTSTIKSIEKVDFGNLPSGEKAELYTLKNANGMVVKITNYGGIITNWLAPDKNGKYVDIALGSDSLKDYLDASPYFGALVGRYGNRIAKGKFTLDGKTYTLAQNNGVNALHGGKKGFDKVLWNATPIDGEEPQLKLTYTSADGEEGYPGKLDVEVIYTLQKDNSLKIDYQAKTDKATVVNLTNHAYFNLTGDFTKEVLDHEVILNADKFLPVDETLIPTGELKAVAGTPFDFTKSFKIGARINDPKDVQIKYGKGYDHCWVFTDTSNKLKNVASVYEPNSGRVLEVFTTEPAIQFYTGNFLDGKAKGKGVSYKFRTGFCLETEHYPDSPNQAKFPTTVLKPNETYQTTTIYKFSTK</sequence>
<keyword evidence="12" id="KW-0732">Signal</keyword>